<proteinExistence type="predicted"/>
<dbReference type="EMBL" id="AOGK01000009">
    <property type="protein sequence ID" value="MDG5975902.1"/>
    <property type="molecule type" value="Genomic_DNA"/>
</dbReference>
<gene>
    <name evidence="2" type="ORF">H010_11599</name>
</gene>
<sequence length="204" mass="22919">MTEPEGAKARHKTTNWAPYNAALKSRGSLTIWLDENMGWYASTSGKRGRHRFFSDATIHFSLSIKCLFGLAMRQSMGLDAALLPELLSQIPRDKRWSGVNGTMACHVAIVQRGARAVIPPRKNAQPWKATQKGAQARNEALKVCYGLGRGTSKKWSRYHRRSLVETNYFKRLVSGSWHSSVWGHLTLASDLCNKPTWHTRSSHG</sequence>
<accession>A0A9X4S823</accession>
<dbReference type="OrthoDB" id="8451553at2"/>
<reference evidence="2" key="1">
    <citation type="submission" date="2013-01" db="EMBL/GenBank/DDBJ databases">
        <title>Genome draft of Hydrogenophaga taeniospiralis 2K1.</title>
        <authorList>
            <person name="Gomila M."/>
            <person name="Lalucat J."/>
        </authorList>
    </citation>
    <scope>NUCLEOTIDE SEQUENCE</scope>
    <source>
        <strain evidence="2">CCUG 15921</strain>
    </source>
</reference>
<evidence type="ECO:0000313" key="2">
    <source>
        <dbReference type="EMBL" id="MDG5975902.1"/>
    </source>
</evidence>
<dbReference type="Proteomes" id="UP001152876">
    <property type="component" value="Unassembled WGS sequence"/>
</dbReference>
<dbReference type="PANTHER" id="PTHR34631:SF3">
    <property type="entry name" value="ISSOD12 TRANSPOSASE TNPA_ISSOD12"/>
    <property type="match status" value="1"/>
</dbReference>
<dbReference type="AlphaFoldDB" id="A0A9X4S823"/>
<name>A0A9X4S823_9BURK</name>
<dbReference type="InterPro" id="IPR053172">
    <property type="entry name" value="Tn903_transposase"/>
</dbReference>
<evidence type="ECO:0000313" key="3">
    <source>
        <dbReference type="Proteomes" id="UP001152876"/>
    </source>
</evidence>
<keyword evidence="3" id="KW-1185">Reference proteome</keyword>
<comment type="caution">
    <text evidence="2">The sequence shown here is derived from an EMBL/GenBank/DDBJ whole genome shotgun (WGS) entry which is preliminary data.</text>
</comment>
<evidence type="ECO:0000259" key="1">
    <source>
        <dbReference type="Pfam" id="PF13737"/>
    </source>
</evidence>
<dbReference type="InterPro" id="IPR025668">
    <property type="entry name" value="Tnp_DDE_dom"/>
</dbReference>
<dbReference type="Pfam" id="PF13737">
    <property type="entry name" value="DDE_Tnp_1_5"/>
    <property type="match status" value="1"/>
</dbReference>
<protein>
    <submittedName>
        <fullName evidence="2">Transposase</fullName>
    </submittedName>
</protein>
<organism evidence="2 3">
    <name type="scientific">Hydrogenophaga taeniospiralis CCUG 15921</name>
    <dbReference type="NCBI Taxonomy" id="1281780"/>
    <lineage>
        <taxon>Bacteria</taxon>
        <taxon>Pseudomonadati</taxon>
        <taxon>Pseudomonadota</taxon>
        <taxon>Betaproteobacteria</taxon>
        <taxon>Burkholderiales</taxon>
        <taxon>Comamonadaceae</taxon>
        <taxon>Hydrogenophaga</taxon>
    </lineage>
</organism>
<dbReference type="PANTHER" id="PTHR34631">
    <property type="match status" value="1"/>
</dbReference>
<feature type="domain" description="Transposase DDE" evidence="1">
    <location>
        <begin position="25"/>
        <end position="83"/>
    </location>
</feature>